<name>A0A8S5L7D0_9CAUD</name>
<organism evidence="1">
    <name type="scientific">CrAss-like virus sp. ctt4r3</name>
    <dbReference type="NCBI Taxonomy" id="2823619"/>
    <lineage>
        <taxon>Viruses</taxon>
        <taxon>Duplodnaviria</taxon>
        <taxon>Heunggongvirae</taxon>
        <taxon>Uroviricota</taxon>
        <taxon>Caudoviricetes</taxon>
        <taxon>Crassvirales</taxon>
    </lineage>
</organism>
<accession>A0A8S5L7D0</accession>
<reference evidence="1" key="1">
    <citation type="journal article" date="2021" name="Proc. Natl. Acad. Sci. U.S.A.">
        <title>A Catalog of Tens of Thousands of Viruses from Human Metagenomes Reveals Hidden Associations with Chronic Diseases.</title>
        <authorList>
            <person name="Tisza M.J."/>
            <person name="Buck C.B."/>
        </authorList>
    </citation>
    <scope>NUCLEOTIDE SEQUENCE</scope>
    <source>
        <strain evidence="1">Ctt4r3</strain>
    </source>
</reference>
<sequence>MNATKESKYNALFNKLVHVNNLPDKFIEIAKELGYPIFRQNNKYPINLNIWGIRSKSTCTKHYNDVIVMFYERDFNVWECMVFEATTDPSNLNLESPVNSNGCAILREGYHQGLWKIGKHKGQYKALVQANPCQVIRDNNKDDKIDITDNTDFGMFGINLHRASSWKVSDEIGLYSAGCQVIKDVNQWNDIIIPLFDKAIGKGTQSYVLINEIDLDL</sequence>
<evidence type="ECO:0000313" key="1">
    <source>
        <dbReference type="EMBL" id="DAD65848.1"/>
    </source>
</evidence>
<proteinExistence type="predicted"/>
<dbReference type="EMBL" id="BK014649">
    <property type="protein sequence ID" value="DAD65848.1"/>
    <property type="molecule type" value="Genomic_DNA"/>
</dbReference>
<protein>
    <submittedName>
        <fullName evidence="1">Uncharacterized protein</fullName>
    </submittedName>
</protein>